<feature type="signal peptide" evidence="2">
    <location>
        <begin position="1"/>
        <end position="24"/>
    </location>
</feature>
<evidence type="ECO:0000313" key="4">
    <source>
        <dbReference type="Proteomes" id="UP000228533"/>
    </source>
</evidence>
<comment type="caution">
    <text evidence="3">The sequence shown here is derived from an EMBL/GenBank/DDBJ whole genome shotgun (WGS) entry which is preliminary data.</text>
</comment>
<keyword evidence="1" id="KW-0812">Transmembrane</keyword>
<feature type="transmembrane region" description="Helical" evidence="1">
    <location>
        <begin position="112"/>
        <end position="131"/>
    </location>
</feature>
<evidence type="ECO:0000313" key="3">
    <source>
        <dbReference type="EMBL" id="PIT96417.1"/>
    </source>
</evidence>
<sequence length="171" mass="18732">MHNKYLGTFLITALSLFFAKSAAAVCPICTLAVGAGVGLSRYLGVDDAVIGIWVGALTASMSMWTINWLDGKKWQFPWYKEATTAIYYALVVLPLPFMGLFGHPLVAFESLGIDKLLLGVICGSLVFWLAASAYDAYKKHYGKALFPFQKVAMPVSSLVLLSLVFYFLTNN</sequence>
<feature type="transmembrane region" description="Helical" evidence="1">
    <location>
        <begin position="86"/>
        <end position="106"/>
    </location>
</feature>
<keyword evidence="2" id="KW-0732">Signal</keyword>
<dbReference type="AlphaFoldDB" id="A0A2M6WUF0"/>
<dbReference type="Proteomes" id="UP000228533">
    <property type="component" value="Unassembled WGS sequence"/>
</dbReference>
<accession>A0A2M6WUF0</accession>
<name>A0A2M6WUF0_9BACT</name>
<feature type="transmembrane region" description="Helical" evidence="1">
    <location>
        <begin position="48"/>
        <end position="66"/>
    </location>
</feature>
<dbReference type="EMBL" id="PFAM01000004">
    <property type="protein sequence ID" value="PIT96417.1"/>
    <property type="molecule type" value="Genomic_DNA"/>
</dbReference>
<keyword evidence="1" id="KW-1133">Transmembrane helix</keyword>
<feature type="chain" id="PRO_5014844183" evidence="2">
    <location>
        <begin position="25"/>
        <end position="171"/>
    </location>
</feature>
<organism evidence="3 4">
    <name type="scientific">Candidatus Falkowbacteria bacterium CG10_big_fil_rev_8_21_14_0_10_37_14</name>
    <dbReference type="NCBI Taxonomy" id="1974561"/>
    <lineage>
        <taxon>Bacteria</taxon>
        <taxon>Candidatus Falkowiibacteriota</taxon>
    </lineage>
</organism>
<proteinExistence type="predicted"/>
<protein>
    <submittedName>
        <fullName evidence="3">Uncharacterized protein</fullName>
    </submittedName>
</protein>
<keyword evidence="1" id="KW-0472">Membrane</keyword>
<evidence type="ECO:0000256" key="2">
    <source>
        <dbReference type="SAM" id="SignalP"/>
    </source>
</evidence>
<gene>
    <name evidence="3" type="ORF">COT94_00445</name>
</gene>
<reference evidence="4" key="1">
    <citation type="submission" date="2017-09" db="EMBL/GenBank/DDBJ databases">
        <title>Depth-based differentiation of microbial function through sediment-hosted aquifers and enrichment of novel symbionts in the deep terrestrial subsurface.</title>
        <authorList>
            <person name="Probst A.J."/>
            <person name="Ladd B."/>
            <person name="Jarett J.K."/>
            <person name="Geller-Mcgrath D.E."/>
            <person name="Sieber C.M.K."/>
            <person name="Emerson J.B."/>
            <person name="Anantharaman K."/>
            <person name="Thomas B.C."/>
            <person name="Malmstrom R."/>
            <person name="Stieglmeier M."/>
            <person name="Klingl A."/>
            <person name="Woyke T."/>
            <person name="Ryan C.M."/>
            <person name="Banfield J.F."/>
        </authorList>
    </citation>
    <scope>NUCLEOTIDE SEQUENCE [LARGE SCALE GENOMIC DNA]</scope>
</reference>
<evidence type="ECO:0000256" key="1">
    <source>
        <dbReference type="SAM" id="Phobius"/>
    </source>
</evidence>
<feature type="transmembrane region" description="Helical" evidence="1">
    <location>
        <begin position="151"/>
        <end position="168"/>
    </location>
</feature>